<accession>A0A1W1W2D3</accession>
<gene>
    <name evidence="10" type="primary">nth</name>
    <name evidence="12" type="ORF">SAMN00808754_2819</name>
</gene>
<dbReference type="InterPro" id="IPR000445">
    <property type="entry name" value="HhH_motif"/>
</dbReference>
<dbReference type="InterPro" id="IPR023170">
    <property type="entry name" value="HhH_base_excis_C"/>
</dbReference>
<evidence type="ECO:0000313" key="12">
    <source>
        <dbReference type="EMBL" id="SMB99264.1"/>
    </source>
</evidence>
<evidence type="ECO:0000259" key="11">
    <source>
        <dbReference type="SMART" id="SM00478"/>
    </source>
</evidence>
<keyword evidence="13" id="KW-1185">Reference proteome</keyword>
<dbReference type="Pfam" id="PF00730">
    <property type="entry name" value="HhH-GPD"/>
    <property type="match status" value="1"/>
</dbReference>
<keyword evidence="12" id="KW-0540">Nuclease</keyword>
<organism evidence="12 13">
    <name type="scientific">Thermanaeromonas toyohensis ToBE</name>
    <dbReference type="NCBI Taxonomy" id="698762"/>
    <lineage>
        <taxon>Bacteria</taxon>
        <taxon>Bacillati</taxon>
        <taxon>Bacillota</taxon>
        <taxon>Clostridia</taxon>
        <taxon>Neomoorellales</taxon>
        <taxon>Neomoorellaceae</taxon>
        <taxon>Thermanaeromonas</taxon>
    </lineage>
</organism>
<dbReference type="SUPFAM" id="SSF48150">
    <property type="entry name" value="DNA-glycosylase"/>
    <property type="match status" value="1"/>
</dbReference>
<dbReference type="AlphaFoldDB" id="A0A1W1W2D3"/>
<feature type="binding site" evidence="10">
    <location>
        <position position="197"/>
    </location>
    <ligand>
        <name>[4Fe-4S] cluster</name>
        <dbReference type="ChEBI" id="CHEBI:49883"/>
    </ligand>
</feature>
<dbReference type="InterPro" id="IPR011257">
    <property type="entry name" value="DNA_glycosylase"/>
</dbReference>
<dbReference type="RefSeq" id="WP_084666512.1">
    <property type="nucleotide sequence ID" value="NZ_LT838272.1"/>
</dbReference>
<proteinExistence type="inferred from homology"/>
<dbReference type="Pfam" id="PF00633">
    <property type="entry name" value="HHH"/>
    <property type="match status" value="1"/>
</dbReference>
<feature type="binding site" evidence="10">
    <location>
        <position position="194"/>
    </location>
    <ligand>
        <name>[4Fe-4S] cluster</name>
        <dbReference type="ChEBI" id="CHEBI:49883"/>
    </ligand>
</feature>
<dbReference type="GO" id="GO:0140078">
    <property type="term" value="F:class I DNA-(apurinic or apyrimidinic site) endonuclease activity"/>
    <property type="evidence" value="ECO:0007669"/>
    <property type="project" value="UniProtKB-EC"/>
</dbReference>
<dbReference type="PANTHER" id="PTHR10359:SF18">
    <property type="entry name" value="ENDONUCLEASE III"/>
    <property type="match status" value="1"/>
</dbReference>
<evidence type="ECO:0000313" key="13">
    <source>
        <dbReference type="Proteomes" id="UP000192569"/>
    </source>
</evidence>
<dbReference type="SMART" id="SM00478">
    <property type="entry name" value="ENDO3c"/>
    <property type="match status" value="1"/>
</dbReference>
<dbReference type="GO" id="GO:0051539">
    <property type="term" value="F:4 iron, 4 sulfur cluster binding"/>
    <property type="evidence" value="ECO:0007669"/>
    <property type="project" value="UniProtKB-UniRule"/>
</dbReference>
<dbReference type="EC" id="4.2.99.18" evidence="10"/>
<dbReference type="Gene3D" id="1.10.340.30">
    <property type="entry name" value="Hypothetical protein, domain 2"/>
    <property type="match status" value="1"/>
</dbReference>
<comment type="similarity">
    <text evidence="1 10">Belongs to the Nth/MutY family.</text>
</comment>
<keyword evidence="3 10" id="KW-0479">Metal-binding</keyword>
<dbReference type="Gene3D" id="1.10.1670.10">
    <property type="entry name" value="Helix-hairpin-Helix base-excision DNA repair enzymes (C-terminal)"/>
    <property type="match status" value="1"/>
</dbReference>
<dbReference type="InterPro" id="IPR004036">
    <property type="entry name" value="Endonuclease-III-like_CS2"/>
</dbReference>
<comment type="cofactor">
    <cofactor evidence="10">
        <name>[4Fe-4S] cluster</name>
        <dbReference type="ChEBI" id="CHEBI:49883"/>
    </cofactor>
    <text evidence="10">Binds 1 [4Fe-4S] cluster.</text>
</comment>
<keyword evidence="4 10" id="KW-0227">DNA damage</keyword>
<keyword evidence="6 10" id="KW-0408">Iron</keyword>
<feature type="binding site" evidence="10">
    <location>
        <position position="187"/>
    </location>
    <ligand>
        <name>[4Fe-4S] cluster</name>
        <dbReference type="ChEBI" id="CHEBI:49883"/>
    </ligand>
</feature>
<dbReference type="NCBIfam" id="TIGR01083">
    <property type="entry name" value="nth"/>
    <property type="match status" value="1"/>
</dbReference>
<dbReference type="InterPro" id="IPR005759">
    <property type="entry name" value="Nth"/>
</dbReference>
<evidence type="ECO:0000256" key="4">
    <source>
        <dbReference type="ARBA" id="ARBA00022763"/>
    </source>
</evidence>
<keyword evidence="7 10" id="KW-0411">Iron-sulfur</keyword>
<dbReference type="OrthoDB" id="9800977at2"/>
<evidence type="ECO:0000256" key="7">
    <source>
        <dbReference type="ARBA" id="ARBA00023014"/>
    </source>
</evidence>
<dbReference type="HAMAP" id="MF_00942">
    <property type="entry name" value="Nth"/>
    <property type="match status" value="1"/>
</dbReference>
<dbReference type="InterPro" id="IPR003265">
    <property type="entry name" value="HhH-GPD_domain"/>
</dbReference>
<evidence type="ECO:0000256" key="2">
    <source>
        <dbReference type="ARBA" id="ARBA00022485"/>
    </source>
</evidence>
<dbReference type="GO" id="GO:0003677">
    <property type="term" value="F:DNA binding"/>
    <property type="evidence" value="ECO:0007669"/>
    <property type="project" value="UniProtKB-UniRule"/>
</dbReference>
<dbReference type="CDD" id="cd00056">
    <property type="entry name" value="ENDO3c"/>
    <property type="match status" value="1"/>
</dbReference>
<protein>
    <recommendedName>
        <fullName evidence="10">Endonuclease III</fullName>
        <ecNumber evidence="10">4.2.99.18</ecNumber>
    </recommendedName>
    <alternativeName>
        <fullName evidence="10">DNA-(apurinic or apyrimidinic site) lyase</fullName>
    </alternativeName>
</protein>
<keyword evidence="8 10" id="KW-0234">DNA repair</keyword>
<dbReference type="EMBL" id="LT838272">
    <property type="protein sequence ID" value="SMB99264.1"/>
    <property type="molecule type" value="Genomic_DNA"/>
</dbReference>
<evidence type="ECO:0000256" key="8">
    <source>
        <dbReference type="ARBA" id="ARBA00023204"/>
    </source>
</evidence>
<dbReference type="GO" id="GO:0006285">
    <property type="term" value="P:base-excision repair, AP site formation"/>
    <property type="evidence" value="ECO:0007669"/>
    <property type="project" value="TreeGrafter"/>
</dbReference>
<keyword evidence="10" id="KW-0238">DNA-binding</keyword>
<keyword evidence="10 12" id="KW-0456">Lyase</keyword>
<feature type="domain" description="HhH-GPD" evidence="11">
    <location>
        <begin position="38"/>
        <end position="185"/>
    </location>
</feature>
<keyword evidence="9 10" id="KW-0326">Glycosidase</keyword>
<dbReference type="PROSITE" id="PS01155">
    <property type="entry name" value="ENDONUCLEASE_III_2"/>
    <property type="match status" value="1"/>
</dbReference>
<evidence type="ECO:0000256" key="6">
    <source>
        <dbReference type="ARBA" id="ARBA00023004"/>
    </source>
</evidence>
<evidence type="ECO:0000256" key="3">
    <source>
        <dbReference type="ARBA" id="ARBA00022723"/>
    </source>
</evidence>
<dbReference type="STRING" id="698762.SAMN00808754_2819"/>
<dbReference type="Proteomes" id="UP000192569">
    <property type="component" value="Chromosome I"/>
</dbReference>
<dbReference type="GO" id="GO:0046872">
    <property type="term" value="F:metal ion binding"/>
    <property type="evidence" value="ECO:0007669"/>
    <property type="project" value="UniProtKB-KW"/>
</dbReference>
<dbReference type="FunFam" id="1.10.340.30:FF:000001">
    <property type="entry name" value="Endonuclease III"/>
    <property type="match status" value="1"/>
</dbReference>
<keyword evidence="2 10" id="KW-0004">4Fe-4S</keyword>
<feature type="binding site" evidence="10">
    <location>
        <position position="203"/>
    </location>
    <ligand>
        <name>[4Fe-4S] cluster</name>
        <dbReference type="ChEBI" id="CHEBI:49883"/>
    </ligand>
</feature>
<dbReference type="PANTHER" id="PTHR10359">
    <property type="entry name" value="A/G-SPECIFIC ADENINE GLYCOSYLASE/ENDONUCLEASE III"/>
    <property type="match status" value="1"/>
</dbReference>
<keyword evidence="5 10" id="KW-0378">Hydrolase</keyword>
<dbReference type="PIRSF" id="PIRSF001435">
    <property type="entry name" value="Nth"/>
    <property type="match status" value="1"/>
</dbReference>
<comment type="function">
    <text evidence="10">DNA repair enzyme that has both DNA N-glycosylase activity and AP-lyase activity. The DNA N-glycosylase activity releases various damaged pyrimidines from DNA by cleaving the N-glycosidic bond, leaving an AP (apurinic/apyrimidinic) site. The AP-lyase activity cleaves the phosphodiester bond 3' to the AP site by a beta-elimination, leaving a 3'-terminal unsaturated sugar and a product with a terminal 5'-phosphate.</text>
</comment>
<name>A0A1W1W2D3_9FIRM</name>
<reference evidence="12 13" key="1">
    <citation type="submission" date="2017-04" db="EMBL/GenBank/DDBJ databases">
        <authorList>
            <person name="Afonso C.L."/>
            <person name="Miller P.J."/>
            <person name="Scott M.A."/>
            <person name="Spackman E."/>
            <person name="Goraichik I."/>
            <person name="Dimitrov K.M."/>
            <person name="Suarez D.L."/>
            <person name="Swayne D.E."/>
        </authorList>
    </citation>
    <scope>NUCLEOTIDE SEQUENCE [LARGE SCALE GENOMIC DNA]</scope>
    <source>
        <strain evidence="12 13">ToBE</strain>
    </source>
</reference>
<evidence type="ECO:0000256" key="9">
    <source>
        <dbReference type="ARBA" id="ARBA00023295"/>
    </source>
</evidence>
<comment type="catalytic activity">
    <reaction evidence="10">
        <text>2'-deoxyribonucleotide-(2'-deoxyribose 5'-phosphate)-2'-deoxyribonucleotide-DNA = a 3'-end 2'-deoxyribonucleotide-(2,3-dehydro-2,3-deoxyribose 5'-phosphate)-DNA + a 5'-end 5'-phospho-2'-deoxyribonucleoside-DNA + H(+)</text>
        <dbReference type="Rhea" id="RHEA:66592"/>
        <dbReference type="Rhea" id="RHEA-COMP:13180"/>
        <dbReference type="Rhea" id="RHEA-COMP:16897"/>
        <dbReference type="Rhea" id="RHEA-COMP:17067"/>
        <dbReference type="ChEBI" id="CHEBI:15378"/>
        <dbReference type="ChEBI" id="CHEBI:136412"/>
        <dbReference type="ChEBI" id="CHEBI:157695"/>
        <dbReference type="ChEBI" id="CHEBI:167181"/>
        <dbReference type="EC" id="4.2.99.18"/>
    </reaction>
</comment>
<evidence type="ECO:0000256" key="5">
    <source>
        <dbReference type="ARBA" id="ARBA00022801"/>
    </source>
</evidence>
<evidence type="ECO:0000256" key="1">
    <source>
        <dbReference type="ARBA" id="ARBA00008343"/>
    </source>
</evidence>
<dbReference type="GO" id="GO:0019104">
    <property type="term" value="F:DNA N-glycosylase activity"/>
    <property type="evidence" value="ECO:0007669"/>
    <property type="project" value="UniProtKB-UniRule"/>
</dbReference>
<sequence>MQGYKVQAILQLLREAYPQAGPQLRFRNPYELLIAAILSAQTSDRQVNRVTERLFAQYPTPEDLAKASPEEVAELIRSLGLYRNKSQHLVFTARELVEKYGGEVPRTREELLHLPGVGRKVANVVLSQAFGQDVIAVDTHVFRVTNRLGLVQARTPEEAEEQLMVILPPGTRGEAHHLFIFHGRRVCRSFRPDCPVCPVQAYCSYYHKEN</sequence>
<evidence type="ECO:0000256" key="10">
    <source>
        <dbReference type="HAMAP-Rule" id="MF_00942"/>
    </source>
</evidence>
<keyword evidence="12" id="KW-0255">Endonuclease</keyword>